<dbReference type="Proteomes" id="UP001552502">
    <property type="component" value="Unassembled WGS sequence"/>
</dbReference>
<keyword evidence="2" id="KW-1185">Reference proteome</keyword>
<accession>A0ABV3IIS9</accession>
<reference evidence="1 2" key="1">
    <citation type="journal article" date="2023" name="Proc. Natl. Acad. Sci. U.S.A.">
        <title>Bacterial tolerance to host-exuded specialized metabolites structures the maize root microbiome.</title>
        <authorList>
            <person name="Thoenen L."/>
            <person name="Giroud C."/>
            <person name="Kreuzer M."/>
            <person name="Waelchli J."/>
            <person name="Gfeller V."/>
            <person name="Deslandes-Herold G."/>
            <person name="Mateo P."/>
            <person name="Robert C.A.M."/>
            <person name="Ahrens C.H."/>
            <person name="Rubio-Somoza I."/>
            <person name="Bruggmann R."/>
            <person name="Erb M."/>
            <person name="Schlaeppi K."/>
        </authorList>
    </citation>
    <scope>NUCLEOTIDE SEQUENCE [LARGE SCALE GENOMIC DNA]</scope>
    <source>
        <strain evidence="1 2">LBA1-1-1.1</strain>
    </source>
</reference>
<gene>
    <name evidence="1" type="ORF">MRBLBA1_005146</name>
</gene>
<evidence type="ECO:0008006" key="3">
    <source>
        <dbReference type="Google" id="ProtNLM"/>
    </source>
</evidence>
<sequence>MDSNLYMVPIMNLVIESVFKLGDVYFSPPYTQAENGDLSFTDSITQAEFEKIQGYIELFNKSNQIVMTNTTMAIMNYENLNYRNIEDASILIDRVCEKVDRTLDYLRLAYCQTGNFDTLPGLPGFVSDGFKTIYIWDNNTNRFNVVPGEVTLMIQKGIGLMPSNEPSARDLDKIDWKCVFSERTDEVFLNCRAALTRINEAMYMTNLNAAFIYLMTTIEMLADKDKMLTFDKAKAKILPFIARDKTHYYELSEYIKYLSKSKRTEIVHNGKNIYELYTDKSQVLKELFKVTCLITRYVEVVVALEIHTYDELERKRNELQRDLKI</sequence>
<dbReference type="RefSeq" id="WP_048560511.1">
    <property type="nucleotide sequence ID" value="NZ_JBEGIE010000066.1"/>
</dbReference>
<evidence type="ECO:0000313" key="1">
    <source>
        <dbReference type="EMBL" id="MEV4914200.1"/>
    </source>
</evidence>
<name>A0ABV3IIS9_9BACI</name>
<proteinExistence type="predicted"/>
<evidence type="ECO:0000313" key="2">
    <source>
        <dbReference type="Proteomes" id="UP001552502"/>
    </source>
</evidence>
<comment type="caution">
    <text evidence="1">The sequence shown here is derived from an EMBL/GenBank/DDBJ whole genome shotgun (WGS) entry which is preliminary data.</text>
</comment>
<dbReference type="EMBL" id="JBEGIE010000066">
    <property type="protein sequence ID" value="MEV4914200.1"/>
    <property type="molecule type" value="Genomic_DNA"/>
</dbReference>
<protein>
    <recommendedName>
        <fullName evidence="3">Apea-like HEPN domain-containing protein</fullName>
    </recommendedName>
</protein>
<organism evidence="1 2">
    <name type="scientific">Bacillus proteolyticus</name>
    <dbReference type="NCBI Taxonomy" id="2026192"/>
    <lineage>
        <taxon>Bacteria</taxon>
        <taxon>Bacillati</taxon>
        <taxon>Bacillota</taxon>
        <taxon>Bacilli</taxon>
        <taxon>Bacillales</taxon>
        <taxon>Bacillaceae</taxon>
        <taxon>Bacillus</taxon>
        <taxon>Bacillus cereus group</taxon>
    </lineage>
</organism>